<evidence type="ECO:0000256" key="10">
    <source>
        <dbReference type="ARBA" id="ARBA00023146"/>
    </source>
</evidence>
<comment type="caution">
    <text evidence="11">Lacks conserved residue(s) required for the propagation of feature annotation.</text>
</comment>
<dbReference type="InterPro" id="IPR014729">
    <property type="entry name" value="Rossmann-like_a/b/a_fold"/>
</dbReference>
<dbReference type="EC" id="6.1.1.10" evidence="11"/>
<dbReference type="SUPFAM" id="SSF52374">
    <property type="entry name" value="Nucleotidylyl transferase"/>
    <property type="match status" value="1"/>
</dbReference>
<dbReference type="RefSeq" id="WP_281748822.1">
    <property type="nucleotide sequence ID" value="NZ_AP026933.1"/>
</dbReference>
<evidence type="ECO:0000313" key="14">
    <source>
        <dbReference type="EMBL" id="BDT02467.1"/>
    </source>
</evidence>
<evidence type="ECO:0000256" key="8">
    <source>
        <dbReference type="ARBA" id="ARBA00022840"/>
    </source>
</evidence>
<dbReference type="Pfam" id="PF09334">
    <property type="entry name" value="tRNA-synt_1g"/>
    <property type="match status" value="1"/>
</dbReference>
<feature type="binding site" evidence="11">
    <location>
        <position position="146"/>
    </location>
    <ligand>
        <name>Zn(2+)</name>
        <dbReference type="ChEBI" id="CHEBI:29105"/>
    </ligand>
</feature>
<comment type="function">
    <text evidence="1 11">Is required not only for elongation of protein synthesis but also for the initiation of all mRNA translation through initiator tRNA(fMet) aminoacylation.</text>
</comment>
<comment type="subunit">
    <text evidence="11">Monomer.</text>
</comment>
<comment type="similarity">
    <text evidence="11">Belongs to the class-I aminoacyl-tRNA synthetase family. MetG type 2A subfamily.</text>
</comment>
<proteinExistence type="inferred from homology"/>
<comment type="catalytic activity">
    <reaction evidence="11">
        <text>tRNA(Met) + L-methionine + ATP = L-methionyl-tRNA(Met) + AMP + diphosphate</text>
        <dbReference type="Rhea" id="RHEA:13481"/>
        <dbReference type="Rhea" id="RHEA-COMP:9667"/>
        <dbReference type="Rhea" id="RHEA-COMP:9698"/>
        <dbReference type="ChEBI" id="CHEBI:30616"/>
        <dbReference type="ChEBI" id="CHEBI:33019"/>
        <dbReference type="ChEBI" id="CHEBI:57844"/>
        <dbReference type="ChEBI" id="CHEBI:78442"/>
        <dbReference type="ChEBI" id="CHEBI:78530"/>
        <dbReference type="ChEBI" id="CHEBI:456215"/>
        <dbReference type="EC" id="6.1.1.10"/>
    </reaction>
</comment>
<gene>
    <name evidence="14" type="primary">metS</name>
    <name evidence="11" type="synonym">metG</name>
    <name evidence="14" type="ORF">SHM_01130</name>
</gene>
<feature type="binding site" evidence="11">
    <location>
        <position position="149"/>
    </location>
    <ligand>
        <name>Zn(2+)</name>
        <dbReference type="ChEBI" id="CHEBI:29105"/>
    </ligand>
</feature>
<evidence type="ECO:0000259" key="13">
    <source>
        <dbReference type="Pfam" id="PF09334"/>
    </source>
</evidence>
<evidence type="ECO:0000256" key="1">
    <source>
        <dbReference type="ARBA" id="ARBA00003314"/>
    </source>
</evidence>
<dbReference type="NCBIfam" id="TIGR00398">
    <property type="entry name" value="metG"/>
    <property type="match status" value="1"/>
</dbReference>
<dbReference type="InterPro" id="IPR033911">
    <property type="entry name" value="MetRS_core"/>
</dbReference>
<keyword evidence="9 11" id="KW-0648">Protein biosynthesis</keyword>
<dbReference type="Proteomes" id="UP001163387">
    <property type="component" value="Chromosome"/>
</dbReference>
<dbReference type="EMBL" id="AP026933">
    <property type="protein sequence ID" value="BDT02467.1"/>
    <property type="molecule type" value="Genomic_DNA"/>
</dbReference>
<evidence type="ECO:0000256" key="9">
    <source>
        <dbReference type="ARBA" id="ARBA00022917"/>
    </source>
</evidence>
<evidence type="ECO:0000256" key="4">
    <source>
        <dbReference type="ARBA" id="ARBA00022598"/>
    </source>
</evidence>
<dbReference type="SUPFAM" id="SSF47323">
    <property type="entry name" value="Anticodon-binding domain of a subclass of class I aminoacyl-tRNA synthetases"/>
    <property type="match status" value="1"/>
</dbReference>
<dbReference type="NCBIfam" id="NF008900">
    <property type="entry name" value="PRK12267.1"/>
    <property type="match status" value="1"/>
</dbReference>
<evidence type="ECO:0000259" key="12">
    <source>
        <dbReference type="Pfam" id="PF01406"/>
    </source>
</evidence>
<keyword evidence="10 11" id="KW-0030">Aminoacyl-tRNA synthetase</keyword>
<dbReference type="CDD" id="cd00814">
    <property type="entry name" value="MetRS_core"/>
    <property type="match status" value="1"/>
</dbReference>
<dbReference type="HAMAP" id="MF_01228">
    <property type="entry name" value="Met_tRNA_synth_type2"/>
    <property type="match status" value="1"/>
</dbReference>
<evidence type="ECO:0000256" key="7">
    <source>
        <dbReference type="ARBA" id="ARBA00022833"/>
    </source>
</evidence>
<evidence type="ECO:0000256" key="3">
    <source>
        <dbReference type="ARBA" id="ARBA00022490"/>
    </source>
</evidence>
<dbReference type="CDD" id="cd07957">
    <property type="entry name" value="Anticodon_Ia_Met"/>
    <property type="match status" value="1"/>
</dbReference>
<evidence type="ECO:0000256" key="5">
    <source>
        <dbReference type="ARBA" id="ARBA00022723"/>
    </source>
</evidence>
<dbReference type="Gene3D" id="3.40.50.620">
    <property type="entry name" value="HUPs"/>
    <property type="match status" value="1"/>
</dbReference>
<feature type="domain" description="Methionyl/Leucyl tRNA synthetase" evidence="13">
    <location>
        <begin position="143"/>
        <end position="366"/>
    </location>
</feature>
<dbReference type="Pfam" id="PF01406">
    <property type="entry name" value="tRNA-synt_1e"/>
    <property type="match status" value="1"/>
</dbReference>
<feature type="binding site" evidence="11">
    <location>
        <position position="130"/>
    </location>
    <ligand>
        <name>Zn(2+)</name>
        <dbReference type="ChEBI" id="CHEBI:29105"/>
    </ligand>
</feature>
<keyword evidence="4 11" id="KW-0436">Ligase</keyword>
<dbReference type="PROSITE" id="PS00178">
    <property type="entry name" value="AA_TRNA_LIGASE_I"/>
    <property type="match status" value="1"/>
</dbReference>
<dbReference type="InterPro" id="IPR023457">
    <property type="entry name" value="Met-tRNA_synth_2"/>
</dbReference>
<feature type="short sequence motif" description="'KMSKS' region" evidence="11">
    <location>
        <begin position="303"/>
        <end position="307"/>
    </location>
</feature>
<evidence type="ECO:0000256" key="6">
    <source>
        <dbReference type="ARBA" id="ARBA00022741"/>
    </source>
</evidence>
<comment type="cofactor">
    <cofactor evidence="11">
        <name>Zn(2+)</name>
        <dbReference type="ChEBI" id="CHEBI:29105"/>
    </cofactor>
    <text evidence="11">Binds 1 zinc ion per subunit.</text>
</comment>
<dbReference type="InterPro" id="IPR009080">
    <property type="entry name" value="tRNAsynth_Ia_anticodon-bd"/>
</dbReference>
<keyword evidence="3 11" id="KW-0963">Cytoplasm</keyword>
<dbReference type="InterPro" id="IPR041872">
    <property type="entry name" value="Anticodon_Met"/>
</dbReference>
<reference evidence="14 15" key="1">
    <citation type="journal article" date="2022" name="Front. Microbiol.">
        <title>Male-killing mechanisms vary between Spiroplasma species.</title>
        <authorList>
            <person name="Arai H."/>
            <person name="Inoue M."/>
            <person name="Kageyama D."/>
        </authorList>
    </citation>
    <scope>NUCLEOTIDE SEQUENCE [LARGE SCALE GENOMIC DNA]</scope>
    <source>
        <strain evidence="15">sHm</strain>
    </source>
</reference>
<dbReference type="PRINTS" id="PR01041">
    <property type="entry name" value="TRNASYNTHMET"/>
</dbReference>
<dbReference type="GO" id="GO:0016874">
    <property type="term" value="F:ligase activity"/>
    <property type="evidence" value="ECO:0007669"/>
    <property type="project" value="UniProtKB-KW"/>
</dbReference>
<dbReference type="InterPro" id="IPR014758">
    <property type="entry name" value="Met-tRNA_synth"/>
</dbReference>
<feature type="binding site" evidence="11">
    <location>
        <position position="127"/>
    </location>
    <ligand>
        <name>Zn(2+)</name>
        <dbReference type="ChEBI" id="CHEBI:29105"/>
    </ligand>
</feature>
<organism evidence="14 15">
    <name type="scientific">Spiroplasma ixodetis</name>
    <dbReference type="NCBI Taxonomy" id="2141"/>
    <lineage>
        <taxon>Bacteria</taxon>
        <taxon>Bacillati</taxon>
        <taxon>Mycoplasmatota</taxon>
        <taxon>Mollicutes</taxon>
        <taxon>Entomoplasmatales</taxon>
        <taxon>Spiroplasmataceae</taxon>
        <taxon>Spiroplasma</taxon>
    </lineage>
</organism>
<dbReference type="Gene3D" id="1.10.730.10">
    <property type="entry name" value="Isoleucyl-tRNA Synthetase, Domain 1"/>
    <property type="match status" value="1"/>
</dbReference>
<feature type="domain" description="tRNA synthetases class I catalytic" evidence="12">
    <location>
        <begin position="5"/>
        <end position="122"/>
    </location>
</feature>
<keyword evidence="6 11" id="KW-0547">Nucleotide-binding</keyword>
<dbReference type="PANTHER" id="PTHR43326">
    <property type="entry name" value="METHIONYL-TRNA SYNTHETASE"/>
    <property type="match status" value="1"/>
</dbReference>
<dbReference type="InterPro" id="IPR015413">
    <property type="entry name" value="Methionyl/Leucyl_tRNA_Synth"/>
</dbReference>
<evidence type="ECO:0000313" key="15">
    <source>
        <dbReference type="Proteomes" id="UP001163387"/>
    </source>
</evidence>
<dbReference type="InterPro" id="IPR032678">
    <property type="entry name" value="tRNA-synt_1_cat_dom"/>
</dbReference>
<keyword evidence="7 11" id="KW-0862">Zinc</keyword>
<dbReference type="Gene3D" id="2.170.220.10">
    <property type="match status" value="1"/>
</dbReference>
<keyword evidence="8 11" id="KW-0067">ATP-binding</keyword>
<name>A0ABM8BRJ2_9MOLU</name>
<evidence type="ECO:0000256" key="2">
    <source>
        <dbReference type="ARBA" id="ARBA00004496"/>
    </source>
</evidence>
<sequence>MTKKIYITTPIYYPSAKLHLGHAYTTIIADVLARYKKMQGYEVFFLTGSDEHGQKIAKKADENKQTPQKFVDDIVVGFKNLWKNLNIDYDKFIRTTDKNNILSVQKIFRKLLKQNDIYLGKYEGSYCISCEEFLTDSQINKTNNTCKICQGNITTLSEPSYFLKLEKYTKQLLKYYDEHPLFLWPLNRKTEMINNFITPGLENLSVTRTSFTWGVPVLENPKHVIYVWIDALSNYLTGLGYLQDDDINFKKFWLDSNCEIVNLVGKEISRFHMIYWPILLMALNLRQPNRILAHGWITNEEGKMSKSKGNVIDPLVLVNRYGADGLRFFLMKEIIIGHDAKYSHELFLNCYNSYLVNDLGNLLSRTVTMIIKYCDGKIPKVNLNKLQPEAIEIIKIIKSTINDFNIEMDEYQIHEAINVVFKLITSGNKLIDLTKPWDLHKNNKTIELHNILNLLANILIISSALLSPILVNSSLKIHEQLGVLKITKPIVNINLNEVFNKSVNKKELLFPRLNIEDELSFLNNAFK</sequence>
<keyword evidence="5 11" id="KW-0479">Metal-binding</keyword>
<protein>
    <recommendedName>
        <fullName evidence="11">Methionine--tRNA ligase</fullName>
        <ecNumber evidence="11">6.1.1.10</ecNumber>
    </recommendedName>
    <alternativeName>
        <fullName evidence="11">Methionyl-tRNA synthetase</fullName>
        <shortName evidence="11">MetRS</shortName>
    </alternativeName>
</protein>
<comment type="subcellular location">
    <subcellularLocation>
        <location evidence="2 11">Cytoplasm</location>
    </subcellularLocation>
</comment>
<accession>A0ABM8BRJ2</accession>
<evidence type="ECO:0000256" key="11">
    <source>
        <dbReference type="HAMAP-Rule" id="MF_01228"/>
    </source>
</evidence>
<feature type="short sequence motif" description="'HIGH' region" evidence="11">
    <location>
        <begin position="12"/>
        <end position="22"/>
    </location>
</feature>
<keyword evidence="15" id="KW-1185">Reference proteome</keyword>
<dbReference type="PANTHER" id="PTHR43326:SF1">
    <property type="entry name" value="METHIONINE--TRNA LIGASE, MITOCHONDRIAL"/>
    <property type="match status" value="1"/>
</dbReference>
<dbReference type="InterPro" id="IPR001412">
    <property type="entry name" value="aa-tRNA-synth_I_CS"/>
</dbReference>